<evidence type="ECO:0000256" key="13">
    <source>
        <dbReference type="PIRSR" id="PIRSR600823-1"/>
    </source>
</evidence>
<dbReference type="SUPFAM" id="SSF48113">
    <property type="entry name" value="Heme-dependent peroxidases"/>
    <property type="match status" value="1"/>
</dbReference>
<dbReference type="RefSeq" id="XP_031406173.1">
    <property type="nucleotide sequence ID" value="XM_031550313.1"/>
</dbReference>
<dbReference type="PRINTS" id="PR00461">
    <property type="entry name" value="PLPEROXIDASE"/>
</dbReference>
<dbReference type="InterPro" id="IPR019793">
    <property type="entry name" value="Peroxidases_heam-ligand_BS"/>
</dbReference>
<evidence type="ECO:0000259" key="19">
    <source>
        <dbReference type="PROSITE" id="PS50873"/>
    </source>
</evidence>
<comment type="cofactor">
    <cofactor evidence="15 18">
        <name>heme b</name>
        <dbReference type="ChEBI" id="CHEBI:60344"/>
    </cofactor>
    <text evidence="15 18">Binds 1 heme b (iron(II)-protoporphyrin IX) group per subunit.</text>
</comment>
<evidence type="ECO:0000256" key="17">
    <source>
        <dbReference type="PIRSR" id="PIRSR600823-5"/>
    </source>
</evidence>
<feature type="site" description="Transition state stabilizer" evidence="16">
    <location>
        <position position="66"/>
    </location>
</feature>
<dbReference type="PROSITE" id="PS50873">
    <property type="entry name" value="PEROXIDASE_4"/>
    <property type="match status" value="1"/>
</dbReference>
<evidence type="ECO:0000313" key="23">
    <source>
        <dbReference type="RefSeq" id="XP_031406173.1"/>
    </source>
</evidence>
<keyword evidence="12" id="KW-0325">Glycoprotein</keyword>
<feature type="chain" id="PRO_5044514626" description="Peroxidase" evidence="18">
    <location>
        <begin position="23"/>
        <end position="327"/>
    </location>
</feature>
<feature type="binding site" evidence="15">
    <location>
        <position position="255"/>
    </location>
    <ligand>
        <name>Ca(2+)</name>
        <dbReference type="ChEBI" id="CHEBI:29108"/>
        <label>2</label>
    </ligand>
</feature>
<dbReference type="InterPro" id="IPR010255">
    <property type="entry name" value="Haem_peroxidase_sf"/>
</dbReference>
<keyword evidence="7 15" id="KW-0479">Metal-binding</keyword>
<evidence type="ECO:0000256" key="15">
    <source>
        <dbReference type="PIRSR" id="PIRSR600823-3"/>
    </source>
</evidence>
<evidence type="ECO:0000256" key="11">
    <source>
        <dbReference type="ARBA" id="ARBA00023157"/>
    </source>
</evidence>
<reference evidence="20" key="2">
    <citation type="submission" date="2017-06" db="EMBL/GenBank/DDBJ databases">
        <title>The pomegranate genome and the genomics of punicalagin biosynthesis.</title>
        <authorList>
            <person name="Xu C."/>
        </authorList>
    </citation>
    <scope>NUCLEOTIDE SEQUENCE [LARGE SCALE GENOMIC DNA]</scope>
    <source>
        <tissue evidence="20">Fresh leaf</tissue>
    </source>
</reference>
<dbReference type="Gene3D" id="1.10.520.10">
    <property type="match status" value="1"/>
</dbReference>
<evidence type="ECO:0000256" key="6">
    <source>
        <dbReference type="ARBA" id="ARBA00022617"/>
    </source>
</evidence>
<organism evidence="20 21">
    <name type="scientific">Punica granatum</name>
    <name type="common">Pomegranate</name>
    <dbReference type="NCBI Taxonomy" id="22663"/>
    <lineage>
        <taxon>Eukaryota</taxon>
        <taxon>Viridiplantae</taxon>
        <taxon>Streptophyta</taxon>
        <taxon>Embryophyta</taxon>
        <taxon>Tracheophyta</taxon>
        <taxon>Spermatophyta</taxon>
        <taxon>Magnoliopsida</taxon>
        <taxon>eudicotyledons</taxon>
        <taxon>Gunneridae</taxon>
        <taxon>Pentapetalae</taxon>
        <taxon>rosids</taxon>
        <taxon>malvids</taxon>
        <taxon>Myrtales</taxon>
        <taxon>Lythraceae</taxon>
        <taxon>Punica</taxon>
    </lineage>
</organism>
<dbReference type="InterPro" id="IPR000823">
    <property type="entry name" value="Peroxidase_pln"/>
</dbReference>
<dbReference type="GO" id="GO:0046872">
    <property type="term" value="F:metal ion binding"/>
    <property type="evidence" value="ECO:0007669"/>
    <property type="project" value="UniProtKB-UniRule"/>
</dbReference>
<evidence type="ECO:0000313" key="21">
    <source>
        <dbReference type="Proteomes" id="UP000197138"/>
    </source>
</evidence>
<reference evidence="23" key="4">
    <citation type="submission" date="2025-04" db="UniProtKB">
        <authorList>
            <consortium name="RefSeq"/>
        </authorList>
    </citation>
    <scope>IDENTIFICATION</scope>
    <source>
        <tissue evidence="23">Leaf</tissue>
    </source>
</reference>
<feature type="disulfide bond" evidence="17">
    <location>
        <begin position="39"/>
        <end position="119"/>
    </location>
</feature>
<keyword evidence="18" id="KW-0964">Secreted</keyword>
<dbReference type="EC" id="1.11.1.7" evidence="4 18"/>
<reference evidence="21" key="1">
    <citation type="journal article" date="2017" name="Plant J.">
        <title>The pomegranate (Punica granatum L.) genome and the genomics of punicalagin biosynthesis.</title>
        <authorList>
            <person name="Qin G."/>
            <person name="Xu C."/>
            <person name="Ming R."/>
            <person name="Tang H."/>
            <person name="Guyot R."/>
            <person name="Kramer E.M."/>
            <person name="Hu Y."/>
            <person name="Yi X."/>
            <person name="Qi Y."/>
            <person name="Xu X."/>
            <person name="Gao Z."/>
            <person name="Pan H."/>
            <person name="Jian J."/>
            <person name="Tian Y."/>
            <person name="Yue Z."/>
            <person name="Xu Y."/>
        </authorList>
    </citation>
    <scope>NUCLEOTIDE SEQUENCE [LARGE SCALE GENOMIC DNA]</scope>
    <source>
        <strain evidence="21">cv. Dabenzi</strain>
    </source>
</reference>
<comment type="catalytic activity">
    <reaction evidence="1 18">
        <text>2 a phenolic donor + H2O2 = 2 a phenolic radical donor + 2 H2O</text>
        <dbReference type="Rhea" id="RHEA:56136"/>
        <dbReference type="ChEBI" id="CHEBI:15377"/>
        <dbReference type="ChEBI" id="CHEBI:16240"/>
        <dbReference type="ChEBI" id="CHEBI:139520"/>
        <dbReference type="ChEBI" id="CHEBI:139521"/>
        <dbReference type="EC" id="1.11.1.7"/>
    </reaction>
</comment>
<evidence type="ECO:0000313" key="20">
    <source>
        <dbReference type="EMBL" id="OWM62823.1"/>
    </source>
</evidence>
<dbReference type="InterPro" id="IPR002016">
    <property type="entry name" value="Haem_peroxidase"/>
</dbReference>
<evidence type="ECO:0000256" key="16">
    <source>
        <dbReference type="PIRSR" id="PIRSR600823-4"/>
    </source>
</evidence>
<dbReference type="EMBL" id="MTKT01006319">
    <property type="protein sequence ID" value="OWM62823.1"/>
    <property type="molecule type" value="Genomic_DNA"/>
</dbReference>
<comment type="similarity">
    <text evidence="3">Belongs to the peroxidase family. Ascorbate peroxidase subfamily.</text>
</comment>
<dbReference type="FunFam" id="1.10.420.10:FF:000006">
    <property type="entry name" value="Peroxidase"/>
    <property type="match status" value="1"/>
</dbReference>
<name>A0A218VR49_PUNGR</name>
<gene>
    <name evidence="23" type="primary">LOC116214834</name>
    <name evidence="20" type="ORF">CDL15_Pgr020117</name>
</gene>
<comment type="cofactor">
    <cofactor evidence="15 18">
        <name>Ca(2+)</name>
        <dbReference type="ChEBI" id="CHEBI:29108"/>
    </cofactor>
    <text evidence="15 18">Binds 2 calcium ions per subunit.</text>
</comment>
<dbReference type="GO" id="GO:0006979">
    <property type="term" value="P:response to oxidative stress"/>
    <property type="evidence" value="ECO:0007669"/>
    <property type="project" value="UniProtKB-UniRule"/>
</dbReference>
<keyword evidence="18" id="KW-0732">Signal</keyword>
<dbReference type="GO" id="GO:0140825">
    <property type="term" value="F:lactoperoxidase activity"/>
    <property type="evidence" value="ECO:0007669"/>
    <property type="project" value="UniProtKB-EC"/>
</dbReference>
<feature type="disulfide bond" evidence="17">
    <location>
        <begin position="125"/>
        <end position="323"/>
    </location>
</feature>
<feature type="binding site" evidence="15">
    <location>
        <position position="71"/>
    </location>
    <ligand>
        <name>Ca(2+)</name>
        <dbReference type="ChEBI" id="CHEBI:29108"/>
        <label>1</label>
    </ligand>
</feature>
<dbReference type="GO" id="GO:0020037">
    <property type="term" value="F:heme binding"/>
    <property type="evidence" value="ECO:0007669"/>
    <property type="project" value="UniProtKB-UniRule"/>
</dbReference>
<dbReference type="PRINTS" id="PR00458">
    <property type="entry name" value="PEROXIDASE"/>
</dbReference>
<sequence>MGSKIGLLASMIFLLSVSSTMGYPKYPPGLRVGYYYSSCPSAEAIVRKAVNKAVSKNRGIAASLVRMHFHDCFVRGCDGSVLIKSTPGNPAERDHPANNPSLRGFEVIDEAKAQIEAVCPKTVSCADILAFAARDSTYKTGEIYYDVPAGRRDGRISSLPEVTNNLPPARFNAQQLIANFASKGLSADEMVTLSGAHSIGISHCSSFSSRLYPSQDPTIDGRYAAFLKTKCPPPSNTSNQDPIVPLESLTPTGLDNKYYQELTRSRGLLTSDQTLYASPSTSWMVLNNAKYGKMWANKFAKAMVRMGSIEVLTGTQGEIRKVCSKVN</sequence>
<feature type="disulfide bond" evidence="17">
    <location>
        <begin position="204"/>
        <end position="231"/>
    </location>
</feature>
<comment type="similarity">
    <text evidence="18">Belongs to the peroxidase family. Classical plant (class III) peroxidase subfamily.</text>
</comment>
<accession>A0A218VR49</accession>
<evidence type="ECO:0000256" key="14">
    <source>
        <dbReference type="PIRSR" id="PIRSR600823-2"/>
    </source>
</evidence>
<feature type="binding site" evidence="15">
    <location>
        <position position="250"/>
    </location>
    <ligand>
        <name>Ca(2+)</name>
        <dbReference type="ChEBI" id="CHEBI:29108"/>
        <label>2</label>
    </ligand>
</feature>
<keyword evidence="9 18" id="KW-0560">Oxidoreductase</keyword>
<dbReference type="GeneID" id="116214834"/>
<evidence type="ECO:0000256" key="12">
    <source>
        <dbReference type="ARBA" id="ARBA00023180"/>
    </source>
</evidence>
<evidence type="ECO:0000256" key="1">
    <source>
        <dbReference type="ARBA" id="ARBA00000189"/>
    </source>
</evidence>
<dbReference type="Pfam" id="PF00141">
    <property type="entry name" value="peroxidase"/>
    <property type="match status" value="1"/>
</dbReference>
<feature type="binding site" evidence="15">
    <location>
        <position position="92"/>
    </location>
    <ligand>
        <name>Ca(2+)</name>
        <dbReference type="ChEBI" id="CHEBI:29108"/>
        <label>1</label>
    </ligand>
</feature>
<feature type="binding site" description="axial binding residue" evidence="15">
    <location>
        <position position="197"/>
    </location>
    <ligand>
        <name>heme b</name>
        <dbReference type="ChEBI" id="CHEBI:60344"/>
    </ligand>
    <ligandPart>
        <name>Fe</name>
        <dbReference type="ChEBI" id="CHEBI:18248"/>
    </ligandPart>
</feature>
<protein>
    <recommendedName>
        <fullName evidence="4 18">Peroxidase</fullName>
        <ecNumber evidence="4 18">1.11.1.7</ecNumber>
    </recommendedName>
</protein>
<feature type="disulfide bond" evidence="17">
    <location>
        <begin position="72"/>
        <end position="77"/>
    </location>
</feature>
<keyword evidence="11 17" id="KW-1015">Disulfide bond</keyword>
<reference evidence="22" key="3">
    <citation type="journal article" date="2020" name="Plant Biotechnol. J.">
        <title>The pomegranate (Punica granatum L.) draft genome dissects genetic divergence between soft- and hard-seeded cultivars.</title>
        <authorList>
            <person name="Luo X."/>
            <person name="Li H."/>
            <person name="Wu Z."/>
            <person name="Yao W."/>
            <person name="Zhao P."/>
            <person name="Cao D."/>
            <person name="Yu H."/>
            <person name="Li K."/>
            <person name="Poudel K."/>
            <person name="Zhao D."/>
            <person name="Zhang F."/>
            <person name="Xia X."/>
            <person name="Chen L."/>
            <person name="Wang Q."/>
            <person name="Jing D."/>
            <person name="Cao S."/>
        </authorList>
    </citation>
    <scope>NUCLEOTIDE SEQUENCE [LARGE SCALE GENOMIC DNA]</scope>
</reference>
<evidence type="ECO:0000256" key="2">
    <source>
        <dbReference type="ARBA" id="ARBA00002322"/>
    </source>
</evidence>
<evidence type="ECO:0000256" key="9">
    <source>
        <dbReference type="ARBA" id="ARBA00023002"/>
    </source>
</evidence>
<evidence type="ECO:0000256" key="5">
    <source>
        <dbReference type="ARBA" id="ARBA00022559"/>
    </source>
</evidence>
<keyword evidence="5 18" id="KW-0575">Peroxidase</keyword>
<dbReference type="Proteomes" id="UP000515151">
    <property type="component" value="Chromosome 7"/>
</dbReference>
<feature type="signal peptide" evidence="18">
    <location>
        <begin position="1"/>
        <end position="22"/>
    </location>
</feature>
<evidence type="ECO:0000256" key="3">
    <source>
        <dbReference type="ARBA" id="ARBA00006873"/>
    </source>
</evidence>
<dbReference type="PANTHER" id="PTHR31235">
    <property type="entry name" value="PEROXIDASE 25-RELATED"/>
    <property type="match status" value="1"/>
</dbReference>
<evidence type="ECO:0000256" key="10">
    <source>
        <dbReference type="ARBA" id="ARBA00023004"/>
    </source>
</evidence>
<evidence type="ECO:0000256" key="7">
    <source>
        <dbReference type="ARBA" id="ARBA00022723"/>
    </source>
</evidence>
<feature type="binding site" evidence="15">
    <location>
        <position position="78"/>
    </location>
    <ligand>
        <name>Ca(2+)</name>
        <dbReference type="ChEBI" id="CHEBI:29108"/>
        <label>1</label>
    </ligand>
</feature>
<feature type="active site" description="Proton acceptor" evidence="13">
    <location>
        <position position="70"/>
    </location>
</feature>
<keyword evidence="6 18" id="KW-0349">Heme</keyword>
<dbReference type="PROSITE" id="PS00436">
    <property type="entry name" value="PEROXIDASE_2"/>
    <property type="match status" value="1"/>
</dbReference>
<evidence type="ECO:0000313" key="22">
    <source>
        <dbReference type="Proteomes" id="UP000515151"/>
    </source>
</evidence>
<dbReference type="Proteomes" id="UP000197138">
    <property type="component" value="Unassembled WGS sequence"/>
</dbReference>
<dbReference type="FunFam" id="1.10.520.10:FF:000001">
    <property type="entry name" value="Peroxidase"/>
    <property type="match status" value="1"/>
</dbReference>
<keyword evidence="8 15" id="KW-0106">Calcium</keyword>
<feature type="binding site" evidence="15">
    <location>
        <position position="76"/>
    </location>
    <ligand>
        <name>Ca(2+)</name>
        <dbReference type="ChEBI" id="CHEBI:29108"/>
        <label>1</label>
    </ligand>
</feature>
<dbReference type="PROSITE" id="PS00435">
    <property type="entry name" value="PEROXIDASE_1"/>
    <property type="match status" value="1"/>
</dbReference>
<proteinExistence type="inferred from homology"/>
<evidence type="ECO:0000256" key="18">
    <source>
        <dbReference type="RuleBase" id="RU362060"/>
    </source>
</evidence>
<evidence type="ECO:0000256" key="8">
    <source>
        <dbReference type="ARBA" id="ARBA00022837"/>
    </source>
</evidence>
<dbReference type="OrthoDB" id="2113341at2759"/>
<dbReference type="GO" id="GO:0042744">
    <property type="term" value="P:hydrogen peroxide catabolic process"/>
    <property type="evidence" value="ECO:0007669"/>
    <property type="project" value="UniProtKB-KW"/>
</dbReference>
<keyword evidence="10 15" id="KW-0408">Iron</keyword>
<feature type="binding site" evidence="15">
    <location>
        <position position="80"/>
    </location>
    <ligand>
        <name>Ca(2+)</name>
        <dbReference type="ChEBI" id="CHEBI:29108"/>
        <label>1</label>
    </ligand>
</feature>
<dbReference type="Gene3D" id="1.10.420.10">
    <property type="entry name" value="Peroxidase, domain 2"/>
    <property type="match status" value="1"/>
</dbReference>
<dbReference type="GO" id="GO:0005576">
    <property type="term" value="C:extracellular region"/>
    <property type="evidence" value="ECO:0007669"/>
    <property type="project" value="UniProtKB-SubCell"/>
</dbReference>
<comment type="subcellular location">
    <subcellularLocation>
        <location evidence="18">Secreted</location>
    </subcellularLocation>
</comment>
<feature type="binding site" evidence="14">
    <location>
        <position position="167"/>
    </location>
    <ligand>
        <name>substrate</name>
    </ligand>
</feature>
<dbReference type="AlphaFoldDB" id="A0A218VR49"/>
<dbReference type="CDD" id="cd00693">
    <property type="entry name" value="secretory_peroxidase"/>
    <property type="match status" value="1"/>
</dbReference>
<keyword evidence="18" id="KW-0376">Hydrogen peroxide</keyword>
<keyword evidence="22" id="KW-1185">Reference proteome</keyword>
<dbReference type="InterPro" id="IPR019794">
    <property type="entry name" value="Peroxidases_AS"/>
</dbReference>
<feature type="binding site" evidence="15">
    <location>
        <position position="74"/>
    </location>
    <ligand>
        <name>Ca(2+)</name>
        <dbReference type="ChEBI" id="CHEBI:29108"/>
        <label>1</label>
    </ligand>
</feature>
<evidence type="ECO:0000256" key="4">
    <source>
        <dbReference type="ARBA" id="ARBA00012313"/>
    </source>
</evidence>
<feature type="domain" description="Plant heme peroxidase family profile" evidence="19">
    <location>
        <begin position="29"/>
        <end position="327"/>
    </location>
</feature>
<comment type="function">
    <text evidence="2">Removal of H(2)O(2), oxidation of toxic reductants, biosynthesis and degradation of lignin, suberization, auxin catabolism, response to environmental stresses such as wounding, pathogen attack and oxidative stress. These functions might be dependent on each isozyme/isoform in each plant tissue.</text>
</comment>
<dbReference type="InterPro" id="IPR033905">
    <property type="entry name" value="Secretory_peroxidase"/>
</dbReference>